<protein>
    <submittedName>
        <fullName evidence="2">Uncharacterized protein</fullName>
    </submittedName>
</protein>
<dbReference type="KEGG" id="dfa:Difao_mp12"/>
<geneLocation type="mitochondrion" evidence="2"/>
<evidence type="ECO:0000313" key="2">
    <source>
        <dbReference type="EMBL" id="ABX45196.1"/>
    </source>
</evidence>
<keyword evidence="1" id="KW-1133">Transmembrane helix</keyword>
<evidence type="ECO:0000256" key="1">
    <source>
        <dbReference type="SAM" id="Phobius"/>
    </source>
</evidence>
<dbReference type="RefSeq" id="YP_001876522.1">
    <property type="nucleotide sequence ID" value="NC_010653.1"/>
</dbReference>
<reference evidence="2" key="1">
    <citation type="journal article" date="2008" name="Mol. Biol. Evol.">
        <title>Mitochondrial genome evolution in the social amoebae.</title>
        <authorList>
            <person name="Heidel A.J."/>
            <person name="Gloeckner G."/>
        </authorList>
    </citation>
    <scope>NUCLEOTIDE SEQUENCE</scope>
    <source>
        <strain evidence="2">SH3</strain>
    </source>
</reference>
<dbReference type="AlphaFoldDB" id="B2XX74"/>
<dbReference type="GeneID" id="6276308"/>
<dbReference type="EMBL" id="EU275727">
    <property type="protein sequence ID" value="ABX45196.1"/>
    <property type="molecule type" value="Genomic_DNA"/>
</dbReference>
<keyword evidence="2" id="KW-0496">Mitochondrion</keyword>
<accession>B2XX74</accession>
<organism evidence="2">
    <name type="scientific">Cavenderia fasciculata</name>
    <name type="common">Slime mold</name>
    <name type="synonym">Dictyostelium fasciculatum</name>
    <dbReference type="NCBI Taxonomy" id="261658"/>
    <lineage>
        <taxon>Eukaryota</taxon>
        <taxon>Amoebozoa</taxon>
        <taxon>Evosea</taxon>
        <taxon>Eumycetozoa</taxon>
        <taxon>Dictyostelia</taxon>
        <taxon>Acytosteliales</taxon>
        <taxon>Cavenderiaceae</taxon>
        <taxon>Cavenderia</taxon>
    </lineage>
</organism>
<sequence length="146" mass="16841">MNEKLLELFKGKGQNVSSQFFDGDSSLIVLGVIAISAVSLIIYKSLKTKTNLLADLKMYEEKQQNLAEDLYNNVIKNNRLNDIQLNDKFFEYMNELSNLSKFDQAYIDLLTKFKNRLIVLNYTDIDYENFAKIIKALEILINQLGS</sequence>
<keyword evidence="1" id="KW-0472">Membrane</keyword>
<name>B2XX74_CACFS</name>
<proteinExistence type="predicted"/>
<keyword evidence="1" id="KW-0812">Transmembrane</keyword>
<feature type="transmembrane region" description="Helical" evidence="1">
    <location>
        <begin position="25"/>
        <end position="43"/>
    </location>
</feature>